<dbReference type="PANTHER" id="PTHR15922:SF2">
    <property type="entry name" value="NBAS SUBUNIT OF NRZ TETHERING COMPLEX"/>
    <property type="match status" value="1"/>
</dbReference>
<evidence type="ECO:0000313" key="2">
    <source>
        <dbReference type="Proteomes" id="UP000243217"/>
    </source>
</evidence>
<dbReference type="PANTHER" id="PTHR15922">
    <property type="entry name" value="NEUROBLASTOMA-AMPLIFIED SEQUENCE"/>
    <property type="match status" value="1"/>
</dbReference>
<dbReference type="GO" id="GO:0070939">
    <property type="term" value="C:Dsl1/NZR complex"/>
    <property type="evidence" value="ECO:0007669"/>
    <property type="project" value="TreeGrafter"/>
</dbReference>
<dbReference type="STRING" id="74557.A0A1V9ZXW1"/>
<dbReference type="GO" id="GO:0006890">
    <property type="term" value="P:retrograde vesicle-mediated transport, Golgi to endoplasmic reticulum"/>
    <property type="evidence" value="ECO:0007669"/>
    <property type="project" value="TreeGrafter"/>
</dbReference>
<dbReference type="OrthoDB" id="27490at2759"/>
<gene>
    <name evidence="1" type="ORF">THRCLA_04802</name>
</gene>
<dbReference type="Proteomes" id="UP000243217">
    <property type="component" value="Unassembled WGS sequence"/>
</dbReference>
<organism evidence="1 2">
    <name type="scientific">Thraustotheca clavata</name>
    <dbReference type="NCBI Taxonomy" id="74557"/>
    <lineage>
        <taxon>Eukaryota</taxon>
        <taxon>Sar</taxon>
        <taxon>Stramenopiles</taxon>
        <taxon>Oomycota</taxon>
        <taxon>Saprolegniomycetes</taxon>
        <taxon>Saprolegniales</taxon>
        <taxon>Achlyaceae</taxon>
        <taxon>Thraustotheca</taxon>
    </lineage>
</organism>
<sequence length="2017" mass="227073">MLEQGKQERYEVPIPGVITSVDLLVSAANEAVLVGFPSATHLGLHGKAKELPFLPFTAGMSDEGTFVAGWLNPNCLSVYYEGNPFLSRVLEVPSTPWRTIVLHNRIVSASLFEIVLLVVCVKGDVLHIRIQNTVETIVRLANLTQWHPNLTSVTLDKESGIFVVAGGVRSSSPHMSLASSLSIWKLNLEKEPTAELQHFTTVLDDEASMSKLESDTDSTPGLWSTAKAFLGLPTEAEAVTPGQITQLAVSPNGTFVALLDRKGRISLRQIDTSAAIVPWTLADDKSSLGLCWLNYHLIVAFGDGHIVEYPFDTDSTSLIANSSYKIEKADHGSVAACANGFYFISIGEGLQVTPFLELPIDVVYRYRIKDHRFEEALALAKENDMLDIDEAHKAAALATPDVDTRIHKHLTHIKDISWVQHTVATTLEDSAKSCARLWKFGLSLDKSFVVLQRLLDMLETFLLLVNTETTSRFDPSSLDELVMNESLEPFFHPTILETFMDSTMLETATALARDGRVIALTIIMERYGFELLPYRLDILCELPLALDPTEYAHLLPCLVEDSAKTYYSYDKGVPAPSRLRDIPGFTVDDPEWFQSQDSLEVQRDSLCAWFSQRAIDMETQLGQLEAAKTLLDISADCVNLKEDADASSAIEQYVDLHRQITQFYHFVYDCDIDVPLEWTINQWIHLSVNEKLSQLLTYDSHNVALCLQYQLFTENQLCKFLQELDMNNLDNFRWAASLLKASCPKNSDRIIQNTILFIESALVACLGFDLAAKEQQSTFVELAWSIFESLPAHAPDNDIALQELHTQVDELQMWMDGMERCAAYGLYYSPQTLQLRQNDEAFATEIFQHFSLCANDLKVALDDAKQMCNLVFHCFKEEDAVGIALGTLLKESIDLPESLEMLIPSSPATTAILLKSAKFHMERATAATSPCLSAARTILSWIKDASDDKDELLQLMDAATYVETWSHVSCPPMDLMKKSINDRVEMLQMILTTYPDSSAAHHIVDVSKWLKLHEHIIQLQTWAVYSLLQCHEFTAAISMTRDMLDSESVLVYQLVLDVISCSACLDWSARCNLAADALLRVSDGTLFSIILGWQKKLTAMCQAASLLDLSLEDRKGFSKEHHINECEWLREQLVVYAEIVSPPVAAYQVMYQLEAAFSDAQVGSSDTLLLLAKASLATVLFDDEDAVALTLCYISNLPLETTYDLWLESFNSCADDNARQLNIARLAHDALEGTQYADEFATLQVSSTQAANVDKVVALLPKLRRDEFNSNEKYRYESLCEMIMVDINALTDAITILQEYKMDMWNLNDRFIRAMLLSKAPRELELKKAQLYLPLEPKLTVLEFALTKPSKLVDSLLNTTYDLVASTDIIGLEFIWRVVSLAWQQDPTVDVSIDRVKLFIASAKEIRKMGVSIDFKAFTGFHIDEKEQASAALLTVLPILTGQNIRLLANMLRKVHGIPTSNVVLIYLDLVLSRSKHDIALAYESCAPFASGLSNAHAIEFLHLLLNPARSFLMLGYTFTSSKLIAPNVSPRKRVEMVEDTYALVAGRPLSKDKQDVVAFLEIQAVWITILALLDEWKISTASYGFPYSKATILPEDLWLNKQLSLAQCHILLQLLHRLPIGPKVDAVWLHSIDISLASPAEDFDDYCKVKWSDIPVNSAWVKRVRLPCFKSIELDAFNKTEHSWLMHVQDHVKDINIDPSQRQQALKSLTKYVPSLKLQNTTIGTVEAAVSILAKLHKIAPNTPWADHENTAIEEFGSLFNYALKVLPDTLEATKALAEVLLLYQSYKNIISEVTWEKEKEMTIRNVISSEQNLENITEELEVTPLWQSLWQRNSWSLQMLIDIVQNDGAAYASWCEQDIVHLISILPQSQLTLGLLSRFKNQHEAILNELLSNKLVPSSLLEQQLILLRYPSREWTQLPLLLQDIVQWNQALDIREELWFTSSLLYILYGLLERKDYIAASRTMGNFSNLHPLLHGDLNAGMHLLQNYIRNFNEIPPHWASHWPSVVEKIKDALP</sequence>
<proteinExistence type="predicted"/>
<comment type="caution">
    <text evidence="1">The sequence shown here is derived from an EMBL/GenBank/DDBJ whole genome shotgun (WGS) entry which is preliminary data.</text>
</comment>
<evidence type="ECO:0000313" key="1">
    <source>
        <dbReference type="EMBL" id="OQS02863.1"/>
    </source>
</evidence>
<protein>
    <submittedName>
        <fullName evidence="1">Uncharacterized protein</fullName>
    </submittedName>
</protein>
<name>A0A1V9ZXW1_9STRA</name>
<dbReference type="EMBL" id="JNBS01001064">
    <property type="protein sequence ID" value="OQS02863.1"/>
    <property type="molecule type" value="Genomic_DNA"/>
</dbReference>
<accession>A0A1V9ZXW1</accession>
<dbReference type="GO" id="GO:0000149">
    <property type="term" value="F:SNARE binding"/>
    <property type="evidence" value="ECO:0007669"/>
    <property type="project" value="TreeGrafter"/>
</dbReference>
<dbReference type="SUPFAM" id="SSF101908">
    <property type="entry name" value="Putative isomerase YbhE"/>
    <property type="match status" value="1"/>
</dbReference>
<keyword evidence="2" id="KW-1185">Reference proteome</keyword>
<reference evidence="1 2" key="1">
    <citation type="journal article" date="2014" name="Genome Biol. Evol.">
        <title>The secreted proteins of Achlya hypogyna and Thraustotheca clavata identify the ancestral oomycete secretome and reveal gene acquisitions by horizontal gene transfer.</title>
        <authorList>
            <person name="Misner I."/>
            <person name="Blouin N."/>
            <person name="Leonard G."/>
            <person name="Richards T.A."/>
            <person name="Lane C.E."/>
        </authorList>
    </citation>
    <scope>NUCLEOTIDE SEQUENCE [LARGE SCALE GENOMIC DNA]</scope>
    <source>
        <strain evidence="1 2">ATCC 34112</strain>
    </source>
</reference>